<accession>A0ABS3B2U9</accession>
<name>A0ABS3B2U9_9XANT</name>
<dbReference type="RefSeq" id="WP_206229838.1">
    <property type="nucleotide sequence ID" value="NZ_JAFIWB010000011.1"/>
</dbReference>
<organism evidence="2 3">
    <name type="scientific">Xanthomonas bonasiae</name>
    <dbReference type="NCBI Taxonomy" id="2810351"/>
    <lineage>
        <taxon>Bacteria</taxon>
        <taxon>Pseudomonadati</taxon>
        <taxon>Pseudomonadota</taxon>
        <taxon>Gammaproteobacteria</taxon>
        <taxon>Lysobacterales</taxon>
        <taxon>Lysobacteraceae</taxon>
        <taxon>Xanthomonas</taxon>
    </lineage>
</organism>
<dbReference type="Gene3D" id="3.40.50.1820">
    <property type="entry name" value="alpha/beta hydrolase"/>
    <property type="match status" value="1"/>
</dbReference>
<proteinExistence type="predicted"/>
<dbReference type="Pfam" id="PF01764">
    <property type="entry name" value="Lipase_3"/>
    <property type="match status" value="1"/>
</dbReference>
<dbReference type="Proteomes" id="UP000695802">
    <property type="component" value="Unassembled WGS sequence"/>
</dbReference>
<reference evidence="2 3" key="1">
    <citation type="submission" date="2021-02" db="EMBL/GenBank/DDBJ databases">
        <title>Taxonomically Unique Crown Gall-Associated Xanthomonas Stains Have Deficiency in Virulence Repertories.</title>
        <authorList>
            <person name="Mafakheri H."/>
            <person name="Taghavi S.M."/>
            <person name="Dimkic I."/>
            <person name="Nemanja K."/>
            <person name="Osdaghi E."/>
        </authorList>
    </citation>
    <scope>NUCLEOTIDE SEQUENCE [LARGE SCALE GENOMIC DNA]</scope>
    <source>
        <strain evidence="2 3">FX4</strain>
    </source>
</reference>
<dbReference type="InterPro" id="IPR002921">
    <property type="entry name" value="Fungal_lipase-type"/>
</dbReference>
<feature type="domain" description="Fungal lipase-type" evidence="1">
    <location>
        <begin position="178"/>
        <end position="240"/>
    </location>
</feature>
<evidence type="ECO:0000313" key="3">
    <source>
        <dbReference type="Proteomes" id="UP000695802"/>
    </source>
</evidence>
<protein>
    <recommendedName>
        <fullName evidence="1">Fungal lipase-type domain-containing protein</fullName>
    </recommendedName>
</protein>
<dbReference type="SUPFAM" id="SSF53474">
    <property type="entry name" value="alpha/beta-Hydrolases"/>
    <property type="match status" value="1"/>
</dbReference>
<comment type="caution">
    <text evidence="2">The sequence shown here is derived from an EMBL/GenBank/DDBJ whole genome shotgun (WGS) entry which is preliminary data.</text>
</comment>
<evidence type="ECO:0000259" key="1">
    <source>
        <dbReference type="Pfam" id="PF01764"/>
    </source>
</evidence>
<dbReference type="InterPro" id="IPR029058">
    <property type="entry name" value="AB_hydrolase_fold"/>
</dbReference>
<keyword evidence="3" id="KW-1185">Reference proteome</keyword>
<evidence type="ECO:0000313" key="2">
    <source>
        <dbReference type="EMBL" id="MBN6102847.1"/>
    </source>
</evidence>
<dbReference type="EMBL" id="JAFIWB010000011">
    <property type="protein sequence ID" value="MBN6102847.1"/>
    <property type="molecule type" value="Genomic_DNA"/>
</dbReference>
<sequence length="394" mass="41994">MQYDQYQTVFALSSLSNWVSTRKGTAQALQADYQHVLHATLASAAAQNAIGTWELVWGPQVWQAPDSQRSDNAMFVAKAGAVPGIEGDVYVVAICATNPNSLYDWLVEDFDVSVVVDFATYDPLAGTAPVRTPKPVAPGTVVISMGTALGVWHLLDMVSPASASAPGTTLASFLQTAASENATVIFAGHSLGGALAPTMATWFERTGRLDGCKAVYCYPTAGATPGNTDFAALFQATLPPVIGNKPYQTWNRDLWNTLDAVPHAWVLAMLRQIKSLYGNKPIAGVDALVSFARANARASGVIYSQITNQPLQGTRSGDPPTTTLAFLEQMRIQHGTAYEALIADWLQPVVPLGRALQTAEVDMDALLAELARRLDAGSDTVKALEAEERAALGE</sequence>
<gene>
    <name evidence="2" type="ORF">JR064_11770</name>
</gene>